<sequence length="272" mass="30338">MLTIDPSINTFYTRSQEENRLSTGLGPLEFERNKILINRYLNDSYSIADIGGGPGHYAKWLADLGHRVTLIDPVKKHINQAKQRSAQPGKPFQCLQAEARHLPLPDKSQNLVILHGPLYHLQQQVDRIAALQEARRVLKSNGVLLGFAITHSASLIASLQSNLIHHPGISAMCKAELLTGVHQPPPGFPGMLPAAFYHRPSVLTSEFEHAGFFPLDLLPVEGIAWLDGRFFESWADQGKRQHLLELVEMTEKDNDLLCFSPHILLAAQIKTN</sequence>
<comment type="caution">
    <text evidence="2">The sequence shown here is derived from an EMBL/GenBank/DDBJ whole genome shotgun (WGS) entry which is preliminary data.</text>
</comment>
<protein>
    <submittedName>
        <fullName evidence="2">Class I SAM-dependent methyltransferase</fullName>
    </submittedName>
</protein>
<dbReference type="Proteomes" id="UP000253961">
    <property type="component" value="Unassembled WGS sequence"/>
</dbReference>
<gene>
    <name evidence="2" type="ORF">DU508_08515</name>
</gene>
<name>A0A369Q1U3_9SPHI</name>
<dbReference type="Pfam" id="PF08241">
    <property type="entry name" value="Methyltransf_11"/>
    <property type="match status" value="1"/>
</dbReference>
<dbReference type="Gene3D" id="3.40.50.150">
    <property type="entry name" value="Vaccinia Virus protein VP39"/>
    <property type="match status" value="1"/>
</dbReference>
<feature type="domain" description="Methyltransferase type 11" evidence="1">
    <location>
        <begin position="49"/>
        <end position="145"/>
    </location>
</feature>
<evidence type="ECO:0000313" key="3">
    <source>
        <dbReference type="Proteomes" id="UP000253961"/>
    </source>
</evidence>
<dbReference type="SUPFAM" id="SSF53335">
    <property type="entry name" value="S-adenosyl-L-methionine-dependent methyltransferases"/>
    <property type="match status" value="1"/>
</dbReference>
<evidence type="ECO:0000313" key="2">
    <source>
        <dbReference type="EMBL" id="RDC57217.1"/>
    </source>
</evidence>
<dbReference type="RefSeq" id="WP_115402390.1">
    <property type="nucleotide sequence ID" value="NZ_QPKV01000003.1"/>
</dbReference>
<dbReference type="AlphaFoldDB" id="A0A369Q1U3"/>
<keyword evidence="2" id="KW-0808">Transferase</keyword>
<reference evidence="2 3" key="1">
    <citation type="submission" date="2018-07" db="EMBL/GenBank/DDBJ databases">
        <title>Pedobacter sp. nov., isolated from soil.</title>
        <authorList>
            <person name="Zhou L.Y."/>
            <person name="Du Z.J."/>
        </authorList>
    </citation>
    <scope>NUCLEOTIDE SEQUENCE [LARGE SCALE GENOMIC DNA]</scope>
    <source>
        <strain evidence="2 3">JDX94</strain>
    </source>
</reference>
<keyword evidence="3" id="KW-1185">Reference proteome</keyword>
<proteinExistence type="predicted"/>
<dbReference type="GO" id="GO:0032259">
    <property type="term" value="P:methylation"/>
    <property type="evidence" value="ECO:0007669"/>
    <property type="project" value="UniProtKB-KW"/>
</dbReference>
<dbReference type="InterPro" id="IPR013216">
    <property type="entry name" value="Methyltransf_11"/>
</dbReference>
<dbReference type="EMBL" id="QPKV01000003">
    <property type="protein sequence ID" value="RDC57217.1"/>
    <property type="molecule type" value="Genomic_DNA"/>
</dbReference>
<dbReference type="GO" id="GO:0008757">
    <property type="term" value="F:S-adenosylmethionine-dependent methyltransferase activity"/>
    <property type="evidence" value="ECO:0007669"/>
    <property type="project" value="InterPro"/>
</dbReference>
<accession>A0A369Q1U3</accession>
<organism evidence="2 3">
    <name type="scientific">Pedobacter chinensis</name>
    <dbReference type="NCBI Taxonomy" id="2282421"/>
    <lineage>
        <taxon>Bacteria</taxon>
        <taxon>Pseudomonadati</taxon>
        <taxon>Bacteroidota</taxon>
        <taxon>Sphingobacteriia</taxon>
        <taxon>Sphingobacteriales</taxon>
        <taxon>Sphingobacteriaceae</taxon>
        <taxon>Pedobacter</taxon>
    </lineage>
</organism>
<keyword evidence="2" id="KW-0489">Methyltransferase</keyword>
<dbReference type="OrthoDB" id="9810615at2"/>
<dbReference type="CDD" id="cd02440">
    <property type="entry name" value="AdoMet_MTases"/>
    <property type="match status" value="1"/>
</dbReference>
<evidence type="ECO:0000259" key="1">
    <source>
        <dbReference type="Pfam" id="PF08241"/>
    </source>
</evidence>
<dbReference type="InterPro" id="IPR029063">
    <property type="entry name" value="SAM-dependent_MTases_sf"/>
</dbReference>